<name>A0AAX3N9E7_9LACT</name>
<accession>A0AAX3N9E7</accession>
<dbReference type="EMBL" id="CP118627">
    <property type="protein sequence ID" value="WEA13302.1"/>
    <property type="molecule type" value="Genomic_DNA"/>
</dbReference>
<sequence length="368" mass="43588">MVEKEDTSTVMFLIGNGFDIGILTALGKKHKTTYNEFYDYLSYFLENKNNFIYKEILKEKNNSEVEDDTWLNYELLLEKLVAKKIEEIEHCTSGKTKLFDVFIGDWTEIQYQFADFLNYVIQPQTLLEASKLSGKDTLEGFIGDLCEEDCQKIEFPRRISNHRKIKYKIVNFNYSFLVDNYFYWLFDHHPYRSSDNNAYFMPNPKNYTNCYGNNKTEYSVQASVEFHHPHGQISIPESLLFGVSYNKERYQSSRADYKHFTEELVKKLDKPYWSNGLNKVSPMINESNLYVIYGHSIGQSDKWWWEEIIKNVYSNNKEVIIYDYCNEGLKEKFLSYCSMEQQKVVSDKVYVVNFDDKNTLKCGFNFSN</sequence>
<evidence type="ECO:0000313" key="1">
    <source>
        <dbReference type="EMBL" id="WEA13302.1"/>
    </source>
</evidence>
<dbReference type="AlphaFoldDB" id="A0AAX3N9E7"/>
<proteinExistence type="predicted"/>
<dbReference type="RefSeq" id="WP_165705637.1">
    <property type="nucleotide sequence ID" value="NZ_CP099987.1"/>
</dbReference>
<dbReference type="Proteomes" id="UP001217324">
    <property type="component" value="Chromosome"/>
</dbReference>
<evidence type="ECO:0000313" key="2">
    <source>
        <dbReference type="Proteomes" id="UP001217324"/>
    </source>
</evidence>
<dbReference type="Pfam" id="PF14253">
    <property type="entry name" value="AbiH"/>
    <property type="match status" value="1"/>
</dbReference>
<dbReference type="InterPro" id="IPR025935">
    <property type="entry name" value="AbiH"/>
</dbReference>
<reference evidence="1" key="1">
    <citation type="submission" date="2023-02" db="EMBL/GenBank/DDBJ databases">
        <title>Comparative genomics and fermentation flavor characterization of five lactic acid bacteria reveal flavor biosynthesis metabolic pathways in fermented muskmelon puree.</title>
        <authorList>
            <person name="Yuan L."/>
            <person name="Li M."/>
            <person name="Xu X."/>
            <person name="Lao F."/>
            <person name="Wu J."/>
        </authorList>
    </citation>
    <scope>NUCLEOTIDE SEQUENCE</scope>
    <source>
        <strain evidence="1">Pa-2</strain>
    </source>
</reference>
<organism evidence="1 2">
    <name type="scientific">Lactococcus garvieae</name>
    <dbReference type="NCBI Taxonomy" id="1363"/>
    <lineage>
        <taxon>Bacteria</taxon>
        <taxon>Bacillati</taxon>
        <taxon>Bacillota</taxon>
        <taxon>Bacilli</taxon>
        <taxon>Lactobacillales</taxon>
        <taxon>Streptococcaceae</taxon>
        <taxon>Lactococcus</taxon>
    </lineage>
</organism>
<protein>
    <submittedName>
        <fullName evidence="1">AbiH family protein</fullName>
    </submittedName>
</protein>
<gene>
    <name evidence="1" type="ORF">PWF74_07100</name>
</gene>